<evidence type="ECO:0000313" key="13">
    <source>
        <dbReference type="Proteomes" id="UP000005206"/>
    </source>
</evidence>
<keyword evidence="6" id="KW-0067">ATP-binding</keyword>
<accession>C7ZHC3</accession>
<dbReference type="EMBL" id="GG698927">
    <property type="protein sequence ID" value="EEU36747.1"/>
    <property type="molecule type" value="Genomic_DNA"/>
</dbReference>
<keyword evidence="3" id="KW-0808">Transferase</keyword>
<dbReference type="RefSeq" id="XP_003042460.1">
    <property type="nucleotide sequence ID" value="XM_003042414.1"/>
</dbReference>
<keyword evidence="10" id="KW-0472">Membrane</keyword>
<dbReference type="GO" id="GO:0005524">
    <property type="term" value="F:ATP binding"/>
    <property type="evidence" value="ECO:0007669"/>
    <property type="project" value="UniProtKB-KW"/>
</dbReference>
<dbReference type="InterPro" id="IPR000719">
    <property type="entry name" value="Prot_kinase_dom"/>
</dbReference>
<evidence type="ECO:0000256" key="5">
    <source>
        <dbReference type="ARBA" id="ARBA00022777"/>
    </source>
</evidence>
<dbReference type="InterPro" id="IPR011009">
    <property type="entry name" value="Kinase-like_dom_sf"/>
</dbReference>
<comment type="catalytic activity">
    <reaction evidence="8">
        <text>L-seryl-[protein] + ATP = O-phospho-L-seryl-[protein] + ADP + H(+)</text>
        <dbReference type="Rhea" id="RHEA:17989"/>
        <dbReference type="Rhea" id="RHEA-COMP:9863"/>
        <dbReference type="Rhea" id="RHEA-COMP:11604"/>
        <dbReference type="ChEBI" id="CHEBI:15378"/>
        <dbReference type="ChEBI" id="CHEBI:29999"/>
        <dbReference type="ChEBI" id="CHEBI:30616"/>
        <dbReference type="ChEBI" id="CHEBI:83421"/>
        <dbReference type="ChEBI" id="CHEBI:456216"/>
        <dbReference type="EC" id="2.7.11.1"/>
    </reaction>
</comment>
<dbReference type="VEuPathDB" id="FungiDB:NECHADRAFT_86595"/>
<comment type="catalytic activity">
    <reaction evidence="7">
        <text>L-threonyl-[protein] + ATP = O-phospho-L-threonyl-[protein] + ADP + H(+)</text>
        <dbReference type="Rhea" id="RHEA:46608"/>
        <dbReference type="Rhea" id="RHEA-COMP:11060"/>
        <dbReference type="Rhea" id="RHEA-COMP:11605"/>
        <dbReference type="ChEBI" id="CHEBI:15378"/>
        <dbReference type="ChEBI" id="CHEBI:30013"/>
        <dbReference type="ChEBI" id="CHEBI:30616"/>
        <dbReference type="ChEBI" id="CHEBI:61977"/>
        <dbReference type="ChEBI" id="CHEBI:456216"/>
        <dbReference type="EC" id="2.7.11.1"/>
    </reaction>
</comment>
<keyword evidence="4" id="KW-0547">Nucleotide-binding</keyword>
<dbReference type="HOGENOM" id="CLU_017514_0_0_1"/>
<sequence>MSSRYVKERLDIQYPRVEILGSYLTKWFGNNYHIWLRNGKITLSIPRHLADSERDALRAANYHSQYDRQNRAIRLESLPSRNPAITHTGRSAKESDAHKTNSEGGFEPNEDLVTPDINTIPLFRPASQKTVQGFEQVVFELEQSDTYKKGNKIQSGFYSSRLEVGETSSVFDIKSHILLSVDQPGRLQADRVVQKASILHPPFKPAVIIKNDIDHPHIVETLVAFRYEENGEQYFNFMFPLAFGNLKRLFRGSYDDDIELQRRTRDSLWDQFAGLSSAVAYLHDSIQMAHRDIKPSNILIYETPSPKGSLILKLTDFGLAIDLSKAPTWEVGSRALQSAWEYDSPESRTRSPNVGSKNPIGERFEIPSATDLLANDIWKLGCVFTEIVAFLVCGGSAGVAGFRDHITTTGNKISSDVFNDTRFDDDEKVKDQVLEWIDRMARRDSRAKQLQPILGQMLAKSAKRPTIKEVCEELVKETTFIPANHTNPLSRTEKLKLIIEERIGRRVDWWPFPRPRPKLRPDQFLMTWEWQGIELCMSLSQDELNRYKSMCSPITTNRIPLLPVANPSTSSSRHVPATVPSNAAFRSGGTNSPPTLGNVALGGAAVRSSAALPTPVPTKDMYWCVEKTFTEPTENHLFPILNSETLHDDEELYRQVNKAIRSACGWIGLLFSWKRCTAVDFIEFCVVWKHGSQVDPMKVGLLPPSSAQDYTHSVPNPHDVHMRAAGKQIVGGLRSPMKGRGDTTITAMLPKKLNPPPFAREMGQVGWGLHVKMSFSAWRFIYWLILCFVLNFVFVALWLVYITHTDLQNAFVPATISTAALTFGLFVIQMSEMRRSQ</sequence>
<dbReference type="Pfam" id="PF00069">
    <property type="entry name" value="Pkinase"/>
    <property type="match status" value="1"/>
</dbReference>
<feature type="region of interest" description="Disordered" evidence="9">
    <location>
        <begin position="77"/>
        <end position="111"/>
    </location>
</feature>
<evidence type="ECO:0000256" key="2">
    <source>
        <dbReference type="ARBA" id="ARBA00022527"/>
    </source>
</evidence>
<keyword evidence="13" id="KW-1185">Reference proteome</keyword>
<dbReference type="PANTHER" id="PTHR43671">
    <property type="entry name" value="SERINE/THREONINE-PROTEIN KINASE NEK"/>
    <property type="match status" value="1"/>
</dbReference>
<dbReference type="SMART" id="SM00220">
    <property type="entry name" value="S_TKc"/>
    <property type="match status" value="1"/>
</dbReference>
<feature type="domain" description="Protein kinase" evidence="11">
    <location>
        <begin position="147"/>
        <end position="481"/>
    </location>
</feature>
<dbReference type="InterPro" id="IPR050660">
    <property type="entry name" value="NEK_Ser/Thr_kinase"/>
</dbReference>
<evidence type="ECO:0000256" key="6">
    <source>
        <dbReference type="ARBA" id="ARBA00022840"/>
    </source>
</evidence>
<evidence type="ECO:0000256" key="1">
    <source>
        <dbReference type="ARBA" id="ARBA00012513"/>
    </source>
</evidence>
<dbReference type="InterPro" id="IPR008271">
    <property type="entry name" value="Ser/Thr_kinase_AS"/>
</dbReference>
<dbReference type="InParanoid" id="C7ZHC3"/>
<dbReference type="KEGG" id="nhe:NECHADRAFT_86595"/>
<evidence type="ECO:0000256" key="10">
    <source>
        <dbReference type="SAM" id="Phobius"/>
    </source>
</evidence>
<dbReference type="GO" id="GO:0005634">
    <property type="term" value="C:nucleus"/>
    <property type="evidence" value="ECO:0007669"/>
    <property type="project" value="TreeGrafter"/>
</dbReference>
<dbReference type="PROSITE" id="PS50011">
    <property type="entry name" value="PROTEIN_KINASE_DOM"/>
    <property type="match status" value="1"/>
</dbReference>
<dbReference type="GeneID" id="9669537"/>
<feature type="transmembrane region" description="Helical" evidence="10">
    <location>
        <begin position="810"/>
        <end position="828"/>
    </location>
</feature>
<dbReference type="OrthoDB" id="248923at2759"/>
<dbReference type="PROSITE" id="PS00108">
    <property type="entry name" value="PROTEIN_KINASE_ST"/>
    <property type="match status" value="1"/>
</dbReference>
<evidence type="ECO:0000256" key="3">
    <source>
        <dbReference type="ARBA" id="ARBA00022679"/>
    </source>
</evidence>
<dbReference type="EC" id="2.7.11.1" evidence="1"/>
<dbReference type="OMA" id="ARTWEQG"/>
<evidence type="ECO:0000256" key="8">
    <source>
        <dbReference type="ARBA" id="ARBA00048679"/>
    </source>
</evidence>
<feature type="compositionally biased region" description="Polar residues" evidence="9">
    <location>
        <begin position="79"/>
        <end position="89"/>
    </location>
</feature>
<keyword evidence="2" id="KW-0723">Serine/threonine-protein kinase</keyword>
<evidence type="ECO:0000259" key="11">
    <source>
        <dbReference type="PROSITE" id="PS50011"/>
    </source>
</evidence>
<dbReference type="SUPFAM" id="SSF56112">
    <property type="entry name" value="Protein kinase-like (PK-like)"/>
    <property type="match status" value="1"/>
</dbReference>
<evidence type="ECO:0000256" key="4">
    <source>
        <dbReference type="ARBA" id="ARBA00022741"/>
    </source>
</evidence>
<keyword evidence="5" id="KW-0418">Kinase</keyword>
<dbReference type="Gene3D" id="1.10.510.10">
    <property type="entry name" value="Transferase(Phosphotransferase) domain 1"/>
    <property type="match status" value="1"/>
</dbReference>
<dbReference type="eggNOG" id="KOG0613">
    <property type="taxonomic scope" value="Eukaryota"/>
</dbReference>
<keyword evidence="10" id="KW-1133">Transmembrane helix</keyword>
<reference evidence="12 13" key="1">
    <citation type="journal article" date="2009" name="PLoS Genet.">
        <title>The genome of Nectria haematococca: contribution of supernumerary chromosomes to gene expansion.</title>
        <authorList>
            <person name="Coleman J.J."/>
            <person name="Rounsley S.D."/>
            <person name="Rodriguez-Carres M."/>
            <person name="Kuo A."/>
            <person name="Wasmann C.C."/>
            <person name="Grimwood J."/>
            <person name="Schmutz J."/>
            <person name="Taga M."/>
            <person name="White G.J."/>
            <person name="Zhou S."/>
            <person name="Schwartz D.C."/>
            <person name="Freitag M."/>
            <person name="Ma L.J."/>
            <person name="Danchin E.G."/>
            <person name="Henrissat B."/>
            <person name="Coutinho P.M."/>
            <person name="Nelson D.R."/>
            <person name="Straney D."/>
            <person name="Napoli C.A."/>
            <person name="Barker B.M."/>
            <person name="Gribskov M."/>
            <person name="Rep M."/>
            <person name="Kroken S."/>
            <person name="Molnar I."/>
            <person name="Rensing C."/>
            <person name="Kennell J.C."/>
            <person name="Zamora J."/>
            <person name="Farman M.L."/>
            <person name="Selker E.U."/>
            <person name="Salamov A."/>
            <person name="Shapiro H."/>
            <person name="Pangilinan J."/>
            <person name="Lindquist E."/>
            <person name="Lamers C."/>
            <person name="Grigoriev I.V."/>
            <person name="Geiser D.M."/>
            <person name="Covert S.F."/>
            <person name="Temporini E."/>
            <person name="Vanetten H.D."/>
        </authorList>
    </citation>
    <scope>NUCLEOTIDE SEQUENCE [LARGE SCALE GENOMIC DNA]</scope>
    <source>
        <strain evidence="13">ATCC MYA-4622 / CBS 123669 / FGSC 9596 / NRRL 45880 / 77-13-4</strain>
    </source>
</reference>
<name>C7ZHC3_FUSV7</name>
<evidence type="ECO:0000313" key="12">
    <source>
        <dbReference type="EMBL" id="EEU36747.1"/>
    </source>
</evidence>
<organism evidence="12 13">
    <name type="scientific">Fusarium vanettenii (strain ATCC MYA-4622 / CBS 123669 / FGSC 9596 / NRRL 45880 / 77-13-4)</name>
    <name type="common">Fusarium solani subsp. pisi</name>
    <dbReference type="NCBI Taxonomy" id="660122"/>
    <lineage>
        <taxon>Eukaryota</taxon>
        <taxon>Fungi</taxon>
        <taxon>Dikarya</taxon>
        <taxon>Ascomycota</taxon>
        <taxon>Pezizomycotina</taxon>
        <taxon>Sordariomycetes</taxon>
        <taxon>Hypocreomycetidae</taxon>
        <taxon>Hypocreales</taxon>
        <taxon>Nectriaceae</taxon>
        <taxon>Fusarium</taxon>
        <taxon>Fusarium solani species complex</taxon>
        <taxon>Fusarium vanettenii</taxon>
    </lineage>
</organism>
<proteinExistence type="predicted"/>
<dbReference type="GO" id="GO:0004674">
    <property type="term" value="F:protein serine/threonine kinase activity"/>
    <property type="evidence" value="ECO:0007669"/>
    <property type="project" value="UniProtKB-KW"/>
</dbReference>
<dbReference type="PANTHER" id="PTHR43671:SF98">
    <property type="entry name" value="SERINE_THREONINE-PROTEIN KINASE NEK11"/>
    <property type="match status" value="1"/>
</dbReference>
<feature type="compositionally biased region" description="Basic and acidic residues" evidence="9">
    <location>
        <begin position="91"/>
        <end position="101"/>
    </location>
</feature>
<protein>
    <recommendedName>
        <fullName evidence="1">non-specific serine/threonine protein kinase</fullName>
        <ecNumber evidence="1">2.7.11.1</ecNumber>
    </recommendedName>
</protein>
<keyword evidence="10" id="KW-0812">Transmembrane</keyword>
<feature type="transmembrane region" description="Helical" evidence="10">
    <location>
        <begin position="780"/>
        <end position="804"/>
    </location>
</feature>
<dbReference type="AlphaFoldDB" id="C7ZHC3"/>
<gene>
    <name evidence="12" type="ORF">NECHADRAFT_86595</name>
</gene>
<evidence type="ECO:0000256" key="7">
    <source>
        <dbReference type="ARBA" id="ARBA00047899"/>
    </source>
</evidence>
<dbReference type="Proteomes" id="UP000005206">
    <property type="component" value="Chromosome 11"/>
</dbReference>
<evidence type="ECO:0000256" key="9">
    <source>
        <dbReference type="SAM" id="MobiDB-lite"/>
    </source>
</evidence>